<comment type="subcellular location">
    <subcellularLocation>
        <location evidence="1">Secreted</location>
    </subcellularLocation>
</comment>
<dbReference type="GO" id="GO:0006952">
    <property type="term" value="P:defense response"/>
    <property type="evidence" value="ECO:0007669"/>
    <property type="project" value="UniProtKB-KW"/>
</dbReference>
<proteinExistence type="inferred from homology"/>
<dbReference type="SUPFAM" id="SSF57429">
    <property type="entry name" value="Crambin-like"/>
    <property type="match status" value="1"/>
</dbReference>
<dbReference type="GO" id="GO:0005576">
    <property type="term" value="C:extracellular region"/>
    <property type="evidence" value="ECO:0007669"/>
    <property type="project" value="UniProtKB-SubCell"/>
</dbReference>
<reference evidence="8" key="1">
    <citation type="journal article" date="2019" name="Database">
        <title>The radish genome database (RadishGD): an integrated information resource for radish genomics.</title>
        <authorList>
            <person name="Yu H.J."/>
            <person name="Baek S."/>
            <person name="Lee Y.J."/>
            <person name="Cho A."/>
            <person name="Mun J.H."/>
        </authorList>
    </citation>
    <scope>NUCLEOTIDE SEQUENCE [LARGE SCALE GENOMIC DNA]</scope>
    <source>
        <strain evidence="8">cv. WK10039</strain>
    </source>
</reference>
<reference evidence="9 10" key="2">
    <citation type="submission" date="2025-04" db="UniProtKB">
        <authorList>
            <consortium name="RefSeq"/>
        </authorList>
    </citation>
    <scope>IDENTIFICATION</scope>
    <source>
        <tissue evidence="9 10">Leaf</tissue>
    </source>
</reference>
<accession>A0A6J0MVP3</accession>
<evidence type="ECO:0000256" key="6">
    <source>
        <dbReference type="ARBA" id="ARBA00023157"/>
    </source>
</evidence>
<evidence type="ECO:0000256" key="5">
    <source>
        <dbReference type="ARBA" id="ARBA00022821"/>
    </source>
</evidence>
<keyword evidence="3" id="KW-0964">Secreted</keyword>
<sequence>MEGKTVILSVLIMIFVMAHNQVEARVCCPSKEARLAFYVCNRTKATTTCAQLNGCKIVPETICPSGYPYGHFGNSGNTVNGYCKLGCASSVCSDLATLQDLAASEIVNGAVAQCTNACSDFCTKGSANAVDTA</sequence>
<dbReference type="PANTHER" id="PTHR33920">
    <property type="entry name" value="THIONIN-2.1-RELATED"/>
    <property type="match status" value="1"/>
</dbReference>
<dbReference type="PROSITE" id="PS00271">
    <property type="entry name" value="THIONIN"/>
    <property type="match status" value="1"/>
</dbReference>
<dbReference type="Proteomes" id="UP000504610">
    <property type="component" value="Chromosome 3"/>
</dbReference>
<feature type="signal peptide" evidence="7">
    <location>
        <begin position="1"/>
        <end position="24"/>
    </location>
</feature>
<comment type="similarity">
    <text evidence="2">Belongs to the plant thionin (TC 1.C.44) family.</text>
</comment>
<protein>
    <submittedName>
        <fullName evidence="9 10">Thionin</fullName>
    </submittedName>
</protein>
<evidence type="ECO:0000256" key="2">
    <source>
        <dbReference type="ARBA" id="ARBA00009872"/>
    </source>
</evidence>
<evidence type="ECO:0000256" key="1">
    <source>
        <dbReference type="ARBA" id="ARBA00004613"/>
    </source>
</evidence>
<keyword evidence="5" id="KW-0611">Plant defense</keyword>
<dbReference type="PRINTS" id="PR00287">
    <property type="entry name" value="THIONIN"/>
</dbReference>
<evidence type="ECO:0000256" key="3">
    <source>
        <dbReference type="ARBA" id="ARBA00022525"/>
    </source>
</evidence>
<evidence type="ECO:0000256" key="7">
    <source>
        <dbReference type="SAM" id="SignalP"/>
    </source>
</evidence>
<keyword evidence="4" id="KW-0800">Toxin</keyword>
<dbReference type="InterPro" id="IPR036391">
    <property type="entry name" value="Thionin-like_sf"/>
</dbReference>
<feature type="chain" id="PRO_5044637772" evidence="7">
    <location>
        <begin position="25"/>
        <end position="133"/>
    </location>
</feature>
<keyword evidence="7" id="KW-0732">Signal</keyword>
<evidence type="ECO:0000313" key="9">
    <source>
        <dbReference type="RefSeq" id="XP_018476525.1"/>
    </source>
</evidence>
<dbReference type="PANTHER" id="PTHR33920:SF2">
    <property type="entry name" value="THIONIN-2.1-RELATED"/>
    <property type="match status" value="1"/>
</dbReference>
<keyword evidence="6" id="KW-1015">Disulfide bond</keyword>
<evidence type="ECO:0000313" key="8">
    <source>
        <dbReference type="Proteomes" id="UP000504610"/>
    </source>
</evidence>
<dbReference type="GO" id="GO:0090729">
    <property type="term" value="F:toxin activity"/>
    <property type="evidence" value="ECO:0007669"/>
    <property type="project" value="UniProtKB-KW"/>
</dbReference>
<dbReference type="GeneID" id="108847702"/>
<dbReference type="Pfam" id="PF00321">
    <property type="entry name" value="Thionin"/>
    <property type="match status" value="1"/>
</dbReference>
<dbReference type="KEGG" id="rsz:108847702"/>
<dbReference type="AlphaFoldDB" id="A0A6J0MVP3"/>
<dbReference type="Gene3D" id="3.30.1350.10">
    <property type="entry name" value="Thionin-like"/>
    <property type="match status" value="1"/>
</dbReference>
<dbReference type="RefSeq" id="XP_056858195.1">
    <property type="nucleotide sequence ID" value="XM_057002215.1"/>
</dbReference>
<evidence type="ECO:0000313" key="10">
    <source>
        <dbReference type="RefSeq" id="XP_056858195.1"/>
    </source>
</evidence>
<dbReference type="KEGG" id="rsz:130494796"/>
<dbReference type="OrthoDB" id="653285at2759"/>
<evidence type="ECO:0000256" key="4">
    <source>
        <dbReference type="ARBA" id="ARBA00022656"/>
    </source>
</evidence>
<name>A0A6J0MVP3_RAPSA</name>
<dbReference type="RefSeq" id="XP_018476525.1">
    <property type="nucleotide sequence ID" value="XM_018621023.2"/>
</dbReference>
<organism evidence="8 9">
    <name type="scientific">Raphanus sativus</name>
    <name type="common">Radish</name>
    <name type="synonym">Raphanus raphanistrum var. sativus</name>
    <dbReference type="NCBI Taxonomy" id="3726"/>
    <lineage>
        <taxon>Eukaryota</taxon>
        <taxon>Viridiplantae</taxon>
        <taxon>Streptophyta</taxon>
        <taxon>Embryophyta</taxon>
        <taxon>Tracheophyta</taxon>
        <taxon>Spermatophyta</taxon>
        <taxon>Magnoliopsida</taxon>
        <taxon>eudicotyledons</taxon>
        <taxon>Gunneridae</taxon>
        <taxon>Pentapetalae</taxon>
        <taxon>rosids</taxon>
        <taxon>malvids</taxon>
        <taxon>Brassicales</taxon>
        <taxon>Brassicaceae</taxon>
        <taxon>Brassiceae</taxon>
        <taxon>Raphanus</taxon>
    </lineage>
</organism>
<keyword evidence="8" id="KW-1185">Reference proteome</keyword>
<gene>
    <name evidence="9" type="primary">LOC108847702</name>
    <name evidence="10" type="synonym">LOC130494796</name>
</gene>
<dbReference type="InterPro" id="IPR001010">
    <property type="entry name" value="Thionin"/>
</dbReference>